<dbReference type="GO" id="GO:0055085">
    <property type="term" value="P:transmembrane transport"/>
    <property type="evidence" value="ECO:0007669"/>
    <property type="project" value="InterPro"/>
</dbReference>
<keyword evidence="8" id="KW-1185">Reference proteome</keyword>
<keyword evidence="4 6" id="KW-1133">Transmembrane helix</keyword>
<proteinExistence type="predicted"/>
<evidence type="ECO:0000256" key="2">
    <source>
        <dbReference type="ARBA" id="ARBA00022475"/>
    </source>
</evidence>
<evidence type="ECO:0000313" key="8">
    <source>
        <dbReference type="Proteomes" id="UP000256900"/>
    </source>
</evidence>
<dbReference type="NCBIfam" id="TIGR04408">
    <property type="entry name" value="LptG_lptG"/>
    <property type="match status" value="1"/>
</dbReference>
<dbReference type="RefSeq" id="WP_181902989.1">
    <property type="nucleotide sequence ID" value="NZ_CP025086.1"/>
</dbReference>
<keyword evidence="5 6" id="KW-0472">Membrane</keyword>
<evidence type="ECO:0000256" key="1">
    <source>
        <dbReference type="ARBA" id="ARBA00004651"/>
    </source>
</evidence>
<comment type="subcellular location">
    <subcellularLocation>
        <location evidence="1">Cell membrane</location>
        <topology evidence="1">Multi-pass membrane protein</topology>
    </subcellularLocation>
</comment>
<feature type="transmembrane region" description="Helical" evidence="6">
    <location>
        <begin position="279"/>
        <end position="298"/>
    </location>
</feature>
<evidence type="ECO:0000256" key="5">
    <source>
        <dbReference type="ARBA" id="ARBA00023136"/>
    </source>
</evidence>
<dbReference type="Pfam" id="PF03739">
    <property type="entry name" value="LptF_LptG"/>
    <property type="match status" value="1"/>
</dbReference>
<feature type="transmembrane region" description="Helical" evidence="6">
    <location>
        <begin position="335"/>
        <end position="358"/>
    </location>
</feature>
<dbReference type="EMBL" id="QUMO01000005">
    <property type="protein sequence ID" value="REF84192.1"/>
    <property type="molecule type" value="Genomic_DNA"/>
</dbReference>
<feature type="transmembrane region" description="Helical" evidence="6">
    <location>
        <begin position="12"/>
        <end position="34"/>
    </location>
</feature>
<reference evidence="7 8" key="1">
    <citation type="submission" date="2018-08" db="EMBL/GenBank/DDBJ databases">
        <title>Genomic Encyclopedia of Type Strains, Phase IV (KMG-IV): sequencing the most valuable type-strain genomes for metagenomic binning, comparative biology and taxonomic classification.</title>
        <authorList>
            <person name="Goeker M."/>
        </authorList>
    </citation>
    <scope>NUCLEOTIDE SEQUENCE [LARGE SCALE GENOMIC DNA]</scope>
    <source>
        <strain evidence="7 8">BW863</strain>
    </source>
</reference>
<dbReference type="GO" id="GO:0015920">
    <property type="term" value="P:lipopolysaccharide transport"/>
    <property type="evidence" value="ECO:0007669"/>
    <property type="project" value="TreeGrafter"/>
</dbReference>
<gene>
    <name evidence="7" type="ORF">DES32_3039</name>
</gene>
<accession>A0A3D9YTH4</accession>
<dbReference type="InterPro" id="IPR030923">
    <property type="entry name" value="LptG"/>
</dbReference>
<name>A0A3D9YTH4_9HYPH</name>
<evidence type="ECO:0000256" key="3">
    <source>
        <dbReference type="ARBA" id="ARBA00022692"/>
    </source>
</evidence>
<protein>
    <submittedName>
        <fullName evidence="7">Lipopolysaccharide export system permease protein</fullName>
    </submittedName>
</protein>
<dbReference type="InterPro" id="IPR005495">
    <property type="entry name" value="LptG/LptF_permease"/>
</dbReference>
<dbReference type="GO" id="GO:0043190">
    <property type="term" value="C:ATP-binding cassette (ABC) transporter complex"/>
    <property type="evidence" value="ECO:0007669"/>
    <property type="project" value="InterPro"/>
</dbReference>
<comment type="caution">
    <text evidence="7">The sequence shown here is derived from an EMBL/GenBank/DDBJ whole genome shotgun (WGS) entry which is preliminary data.</text>
</comment>
<evidence type="ECO:0000256" key="6">
    <source>
        <dbReference type="SAM" id="Phobius"/>
    </source>
</evidence>
<dbReference type="PANTHER" id="PTHR33529:SF2">
    <property type="entry name" value="LIPOPOLYSACCHARIDE EXPORT SYSTEM PERMEASE PROTEIN LPTG"/>
    <property type="match status" value="1"/>
</dbReference>
<feature type="transmembrane region" description="Helical" evidence="6">
    <location>
        <begin position="305"/>
        <end position="323"/>
    </location>
</feature>
<sequence>MNILGTTLGRYLTWRFLKTIAAVFAAIVGTVYVFDLVELLRRSNGMEGASPGYIAYLALLRTPTVAEQILPFCVLFGTMAAFIDLTRKLELIVARSAGISVWQFLLPPVAIALTVGILSVTAFNPLSAAMKQRADVIEAKLFGRAGSALGDGSLWIRESGIDGEAILRAESALDAGTHLKSVIAYVYEPDGKFEERIQAASATLLQGVWKLQDAEVSAPGEDPHKVGIYLLATDISSSDLSESFLTPDSVPFWALRRMRDEAAVAGLDPNGLDLQFQTLLARPLMLVAMVLIAAAFSLRFFRFGGIGRMVGGGIAAGFVLYLLTKMVSDFGEAGILSASVAAWSPAVVGSMLGGLALLNQEDG</sequence>
<keyword evidence="2" id="KW-1003">Cell membrane</keyword>
<dbReference type="AlphaFoldDB" id="A0A3D9YTH4"/>
<evidence type="ECO:0000256" key="4">
    <source>
        <dbReference type="ARBA" id="ARBA00022989"/>
    </source>
</evidence>
<feature type="transmembrane region" description="Helical" evidence="6">
    <location>
        <begin position="104"/>
        <end position="123"/>
    </location>
</feature>
<organism evidence="7 8">
    <name type="scientific">Methylovirgula ligni</name>
    <dbReference type="NCBI Taxonomy" id="569860"/>
    <lineage>
        <taxon>Bacteria</taxon>
        <taxon>Pseudomonadati</taxon>
        <taxon>Pseudomonadota</taxon>
        <taxon>Alphaproteobacteria</taxon>
        <taxon>Hyphomicrobiales</taxon>
        <taxon>Beijerinckiaceae</taxon>
        <taxon>Methylovirgula</taxon>
    </lineage>
</organism>
<dbReference type="PANTHER" id="PTHR33529">
    <property type="entry name" value="SLR0882 PROTEIN-RELATED"/>
    <property type="match status" value="1"/>
</dbReference>
<evidence type="ECO:0000313" key="7">
    <source>
        <dbReference type="EMBL" id="REF84192.1"/>
    </source>
</evidence>
<dbReference type="Proteomes" id="UP000256900">
    <property type="component" value="Unassembled WGS sequence"/>
</dbReference>
<keyword evidence="3 6" id="KW-0812">Transmembrane</keyword>